<protein>
    <recommendedName>
        <fullName evidence="2">Rho guanine nucleotide exchange factor 6/7 coiled-coil domain-containing protein</fullName>
    </recommendedName>
</protein>
<dbReference type="EMBL" id="CAKAEH010001249">
    <property type="protein sequence ID" value="CAG9533514.1"/>
    <property type="molecule type" value="Genomic_DNA"/>
</dbReference>
<dbReference type="AlphaFoldDB" id="A0A8J2MLS2"/>
<evidence type="ECO:0000313" key="3">
    <source>
        <dbReference type="EMBL" id="CAG9533514.1"/>
    </source>
</evidence>
<dbReference type="InterPro" id="IPR032409">
    <property type="entry name" value="GEF6/7_CC"/>
</dbReference>
<dbReference type="Gene3D" id="1.20.5.390">
    <property type="entry name" value="L1 transposable element, trimerization domain"/>
    <property type="match status" value="1"/>
</dbReference>
<organism evidence="3 4">
    <name type="scientific">Cercopithifilaria johnstoni</name>
    <dbReference type="NCBI Taxonomy" id="2874296"/>
    <lineage>
        <taxon>Eukaryota</taxon>
        <taxon>Metazoa</taxon>
        <taxon>Ecdysozoa</taxon>
        <taxon>Nematoda</taxon>
        <taxon>Chromadorea</taxon>
        <taxon>Rhabditida</taxon>
        <taxon>Spirurina</taxon>
        <taxon>Spiruromorpha</taxon>
        <taxon>Filarioidea</taxon>
        <taxon>Onchocercidae</taxon>
        <taxon>Cercopithifilaria</taxon>
    </lineage>
</organism>
<proteinExistence type="predicted"/>
<dbReference type="PANTHER" id="PTHR46026:SF1">
    <property type="entry name" value="RHO-TYPE GUANINE NUCLEOTIDE EXCHANGE FACTOR, ISOFORM F"/>
    <property type="match status" value="1"/>
</dbReference>
<accession>A0A8J2MLS2</accession>
<dbReference type="Proteomes" id="UP000746747">
    <property type="component" value="Unassembled WGS sequence"/>
</dbReference>
<feature type="compositionally biased region" description="Polar residues" evidence="1">
    <location>
        <begin position="252"/>
        <end position="261"/>
    </location>
</feature>
<dbReference type="Pfam" id="PF16523">
    <property type="entry name" value="betaPIX_CC"/>
    <property type="match status" value="1"/>
</dbReference>
<feature type="region of interest" description="Disordered" evidence="1">
    <location>
        <begin position="245"/>
        <end position="267"/>
    </location>
</feature>
<name>A0A8J2MLS2_9BILA</name>
<dbReference type="PANTHER" id="PTHR46026">
    <property type="entry name" value="RHO-TYPE GUANINE NUCLEOTIDE EXCHANGE FACTOR, ISOFORM F"/>
    <property type="match status" value="1"/>
</dbReference>
<feature type="domain" description="Rho guanine nucleotide exchange factor 6/7 coiled-coil" evidence="2">
    <location>
        <begin position="170"/>
        <end position="247"/>
    </location>
</feature>
<dbReference type="GO" id="GO:0005737">
    <property type="term" value="C:cytoplasm"/>
    <property type="evidence" value="ECO:0007669"/>
    <property type="project" value="TreeGrafter"/>
</dbReference>
<evidence type="ECO:0000259" key="2">
    <source>
        <dbReference type="Pfam" id="PF16523"/>
    </source>
</evidence>
<dbReference type="OrthoDB" id="443981at2759"/>
<evidence type="ECO:0000313" key="4">
    <source>
        <dbReference type="Proteomes" id="UP000746747"/>
    </source>
</evidence>
<gene>
    <name evidence="3" type="ORF">CJOHNSTONI_LOCUS3731</name>
</gene>
<keyword evidence="4" id="KW-1185">Reference proteome</keyword>
<evidence type="ECO:0000256" key="1">
    <source>
        <dbReference type="SAM" id="MobiDB-lite"/>
    </source>
</evidence>
<dbReference type="GO" id="GO:0005085">
    <property type="term" value="F:guanyl-nucleotide exchange factor activity"/>
    <property type="evidence" value="ECO:0007669"/>
    <property type="project" value="TreeGrafter"/>
</dbReference>
<sequence length="267" mass="30430">MSDKRNGLTTTTCCLHWLHFPCFGTKNTTNLPKHAEISPLRKAEISQLPIAIKADNVKRNALPPGLRFDHKLEMVLPEGINGNESTKDSHSKRTRMYSGYCLRPFPAARGNYAVDYSRKTNIKLRKEIAQGDQEDAFLLRIVEGYSSTILPIKRAGNGTQSSSIHEYDAPQLIVAENEKMFVEEMIGDQVVVKEKSLVDTVYALRDQFNSVQKELFQLNKTVDREQKSRRRLEEMVRRLCQQLQQQQQHGQKVSTNLTSKAPLSARD</sequence>
<comment type="caution">
    <text evidence="3">The sequence shown here is derived from an EMBL/GenBank/DDBJ whole genome shotgun (WGS) entry which is preliminary data.</text>
</comment>
<reference evidence="3" key="1">
    <citation type="submission" date="2021-09" db="EMBL/GenBank/DDBJ databases">
        <authorList>
            <consortium name="Pathogen Informatics"/>
        </authorList>
    </citation>
    <scope>NUCLEOTIDE SEQUENCE</scope>
</reference>